<reference evidence="6" key="1">
    <citation type="submission" date="2018-11" db="EMBL/GenBank/DDBJ databases">
        <title>Proposal to divide the Flavobacteriaceae and reorganize its genera based on Amino Acid Identity values calculated from whole genome sequences.</title>
        <authorList>
            <person name="Nicholson A.C."/>
            <person name="Gulvik C.A."/>
            <person name="Whitney A.M."/>
            <person name="Humrighouse B.W."/>
            <person name="Bell M."/>
            <person name="Holmes B."/>
            <person name="Steigerwalt A.G."/>
            <person name="Villarma A."/>
            <person name="Sheth M."/>
            <person name="Batra D."/>
            <person name="Pryor J."/>
            <person name="Bernardet J.-F."/>
            <person name="Hugo C."/>
            <person name="Kampfer P."/>
            <person name="Newman J."/>
            <person name="McQuiston J.R."/>
        </authorList>
    </citation>
    <scope>NUCLEOTIDE SEQUENCE [LARGE SCALE GENOMIC DNA]</scope>
    <source>
        <strain evidence="6">G0229</strain>
    </source>
</reference>
<dbReference type="GO" id="GO:0043565">
    <property type="term" value="F:sequence-specific DNA binding"/>
    <property type="evidence" value="ECO:0007669"/>
    <property type="project" value="InterPro"/>
</dbReference>
<organism evidence="5 6">
    <name type="scientific">Chryseobacterium bernardetii</name>
    <dbReference type="NCBI Taxonomy" id="1241978"/>
    <lineage>
        <taxon>Bacteria</taxon>
        <taxon>Pseudomonadati</taxon>
        <taxon>Bacteroidota</taxon>
        <taxon>Flavobacteriia</taxon>
        <taxon>Flavobacteriales</taxon>
        <taxon>Weeksellaceae</taxon>
        <taxon>Chryseobacterium group</taxon>
        <taxon>Chryseobacterium</taxon>
    </lineage>
</organism>
<dbReference type="Pfam" id="PF12833">
    <property type="entry name" value="HTH_18"/>
    <property type="match status" value="1"/>
</dbReference>
<dbReference type="AlphaFoldDB" id="A0A3G6TGN4"/>
<gene>
    <name evidence="5" type="ORF">EG339_15070</name>
</gene>
<sequence length="294" mass="35095">MQDTFKTFKPKSSIVKKYVDYYYLDIKDNNVIYEFECFPNFNNSISLYKSHIRLETKEVIYDETAPPCQIFTPIREKVLHVKQSGKVYRIVVVFPPLGIHQFYKNLDFTDYITDYEFFTQQELSEIFSTIDTDVHTDLLDKGLEKRFRKFENIILEKAIDYIFNHYENFSVAEISKEIGVSRQHLNRLFQAHLGVSVKKFNEIVLFRQTINKKLFENPDRNFTELAHEFNFNDQSHFNKTYKNFTKNSPKSFFSKGTILGQEDTLFWHLLPSFMMFHFYNFLSFSVASFVPEMV</sequence>
<evidence type="ECO:0000313" key="6">
    <source>
        <dbReference type="Proteomes" id="UP000271193"/>
    </source>
</evidence>
<evidence type="ECO:0000256" key="3">
    <source>
        <dbReference type="ARBA" id="ARBA00023163"/>
    </source>
</evidence>
<dbReference type="PROSITE" id="PS01124">
    <property type="entry name" value="HTH_ARAC_FAMILY_2"/>
    <property type="match status" value="1"/>
</dbReference>
<dbReference type="PANTHER" id="PTHR43280">
    <property type="entry name" value="ARAC-FAMILY TRANSCRIPTIONAL REGULATOR"/>
    <property type="match status" value="1"/>
</dbReference>
<dbReference type="GO" id="GO:0003700">
    <property type="term" value="F:DNA-binding transcription factor activity"/>
    <property type="evidence" value="ECO:0007669"/>
    <property type="project" value="InterPro"/>
</dbReference>
<accession>A0A3G6TGN4</accession>
<keyword evidence="2" id="KW-0238">DNA-binding</keyword>
<evidence type="ECO:0000259" key="4">
    <source>
        <dbReference type="PROSITE" id="PS01124"/>
    </source>
</evidence>
<dbReference type="Gene3D" id="1.10.10.60">
    <property type="entry name" value="Homeodomain-like"/>
    <property type="match status" value="1"/>
</dbReference>
<keyword evidence="6" id="KW-1185">Reference proteome</keyword>
<evidence type="ECO:0000313" key="5">
    <source>
        <dbReference type="EMBL" id="AZB25816.1"/>
    </source>
</evidence>
<dbReference type="InterPro" id="IPR009057">
    <property type="entry name" value="Homeodomain-like_sf"/>
</dbReference>
<evidence type="ECO:0000256" key="1">
    <source>
        <dbReference type="ARBA" id="ARBA00023015"/>
    </source>
</evidence>
<dbReference type="EMBL" id="CP033932">
    <property type="protein sequence ID" value="AZB25816.1"/>
    <property type="molecule type" value="Genomic_DNA"/>
</dbReference>
<keyword evidence="3" id="KW-0804">Transcription</keyword>
<dbReference type="GeneID" id="99066131"/>
<dbReference type="Proteomes" id="UP000271193">
    <property type="component" value="Chromosome"/>
</dbReference>
<dbReference type="InterPro" id="IPR018060">
    <property type="entry name" value="HTH_AraC"/>
</dbReference>
<proteinExistence type="predicted"/>
<keyword evidence="1" id="KW-0805">Transcription regulation</keyword>
<dbReference type="SMART" id="SM00342">
    <property type="entry name" value="HTH_ARAC"/>
    <property type="match status" value="1"/>
</dbReference>
<dbReference type="KEGG" id="cben:EG339_15070"/>
<dbReference type="SUPFAM" id="SSF46689">
    <property type="entry name" value="Homeodomain-like"/>
    <property type="match status" value="2"/>
</dbReference>
<name>A0A3G6TGN4_9FLAO</name>
<protein>
    <submittedName>
        <fullName evidence="5">AraC family transcriptional regulator</fullName>
    </submittedName>
</protein>
<dbReference type="PANTHER" id="PTHR43280:SF2">
    <property type="entry name" value="HTH-TYPE TRANSCRIPTIONAL REGULATOR EXSA"/>
    <property type="match status" value="1"/>
</dbReference>
<dbReference type="RefSeq" id="WP_123870767.1">
    <property type="nucleotide sequence ID" value="NZ_CP033932.1"/>
</dbReference>
<feature type="domain" description="HTH araC/xylS-type" evidence="4">
    <location>
        <begin position="156"/>
        <end position="255"/>
    </location>
</feature>
<evidence type="ECO:0000256" key="2">
    <source>
        <dbReference type="ARBA" id="ARBA00023125"/>
    </source>
</evidence>